<evidence type="ECO:0000313" key="1">
    <source>
        <dbReference type="EMBL" id="KAF0747626.1"/>
    </source>
</evidence>
<reference evidence="1 2" key="1">
    <citation type="submission" date="2019-06" db="EMBL/GenBank/DDBJ databases">
        <title>Genomics analysis of Aphanomyces spp. identifies a new class of oomycete effector associated with host adaptation.</title>
        <authorList>
            <person name="Gaulin E."/>
        </authorList>
    </citation>
    <scope>NUCLEOTIDE SEQUENCE [LARGE SCALE GENOMIC DNA]</scope>
    <source>
        <strain evidence="1 2">E</strain>
    </source>
</reference>
<organism evidence="1 2">
    <name type="scientific">Aphanomyces astaci</name>
    <name type="common">Crayfish plague agent</name>
    <dbReference type="NCBI Taxonomy" id="112090"/>
    <lineage>
        <taxon>Eukaryota</taxon>
        <taxon>Sar</taxon>
        <taxon>Stramenopiles</taxon>
        <taxon>Oomycota</taxon>
        <taxon>Saprolegniomycetes</taxon>
        <taxon>Saprolegniales</taxon>
        <taxon>Verrucalvaceae</taxon>
        <taxon>Aphanomyces</taxon>
    </lineage>
</organism>
<dbReference type="EMBL" id="VJMI01013496">
    <property type="protein sequence ID" value="KAF0747626.1"/>
    <property type="molecule type" value="Genomic_DNA"/>
</dbReference>
<protein>
    <submittedName>
        <fullName evidence="1">Uncharacterized protein</fullName>
    </submittedName>
</protein>
<accession>A0A6A5AGY0</accession>
<name>A0A6A5AGY0_APHAT</name>
<dbReference type="Proteomes" id="UP000469452">
    <property type="component" value="Unassembled WGS sequence"/>
</dbReference>
<evidence type="ECO:0000313" key="2">
    <source>
        <dbReference type="Proteomes" id="UP000469452"/>
    </source>
</evidence>
<comment type="caution">
    <text evidence="1">The sequence shown here is derived from an EMBL/GenBank/DDBJ whole genome shotgun (WGS) entry which is preliminary data.</text>
</comment>
<dbReference type="AlphaFoldDB" id="A0A6A5AGY0"/>
<sequence>MGGSKLQKFLAVRHIQTPLGPTTGLASSTRLSLNYIHHKKPNALPEVWATFTVRKHGARVDNARKILQSVDDENFVTREPEAAPINIHMDELAVQASYDQASRLRVLTFDPDDHALEQVILSRSAYDDAVEAERQLVADGEKQQSVRELVTSHTFKWLLSKSATETSGDDAALVCHLQNTMPLAQH</sequence>
<dbReference type="VEuPathDB" id="FungiDB:H257_07464"/>
<gene>
    <name evidence="1" type="ORF">AaE_007660</name>
</gene>
<proteinExistence type="predicted"/>